<keyword evidence="6" id="KW-1133">Transmembrane helix</keyword>
<evidence type="ECO:0000259" key="8">
    <source>
        <dbReference type="Pfam" id="PF13813"/>
    </source>
</evidence>
<evidence type="ECO:0000256" key="2">
    <source>
        <dbReference type="ARBA" id="ARBA00005179"/>
    </source>
</evidence>
<comment type="subcellular location">
    <subcellularLocation>
        <location evidence="1">Membrane</location>
        <topology evidence="1">Multi-pass membrane protein</topology>
    </subcellularLocation>
</comment>
<evidence type="ECO:0000313" key="10">
    <source>
        <dbReference type="Proteomes" id="UP000235388"/>
    </source>
</evidence>
<evidence type="ECO:0000256" key="7">
    <source>
        <dbReference type="ARBA" id="ARBA00023136"/>
    </source>
</evidence>
<keyword evidence="10" id="KW-1185">Reference proteome</keyword>
<dbReference type="PANTHER" id="PTHR31595">
    <property type="entry name" value="LONG-CHAIN-ALCOHOL O-FATTY-ACYLTRANSFERASE 3-RELATED"/>
    <property type="match status" value="1"/>
</dbReference>
<sequence length="468" mass="51970">MGNMNATTAVLSLPSNVTSRSSSTRWLLGQIETGRGTAGTRSGVYEVAFVTSLMAVQCALLHPTFQFSRSARLARLAAGPLLVGWWLCFPFRLPVQPFETRSILPAFLAGTMALKSIEWTFVAGPYHMRTLKIIHGVPWWMKEPPPEPSPSDNKPGWSELALWTILQFNSQRGFRWSWGPASKGNQKSFLEALLELARLQAVMLPCLAFVLHSQDWTTHDFDSRRVFLDLGVPCFPGLKYVASVSHSVCAMLALSNSIEIISLIPVLCTYLVHPISEKAGLPETLSALVDPRNFPAQFAPLFGFSSLAHFWGNTWHQKLRRHFLFCGGKPAIALARSLGGSPRIQKASGTLAVILLSGLFHEYLMYGLQRTPHPHPRELFKTFPGSLLFFAVQPLGLALEPMLATRIPKSLGGAKVWAACFLLLTAPLFTSDVCRPGGMFNQYRMPHEWTWLHFLIPAPFAARLLPHT</sequence>
<organism evidence="9 10">
    <name type="scientific">Puccinia coronata f. sp. avenae</name>
    <dbReference type="NCBI Taxonomy" id="200324"/>
    <lineage>
        <taxon>Eukaryota</taxon>
        <taxon>Fungi</taxon>
        <taxon>Dikarya</taxon>
        <taxon>Basidiomycota</taxon>
        <taxon>Pucciniomycotina</taxon>
        <taxon>Pucciniomycetes</taxon>
        <taxon>Pucciniales</taxon>
        <taxon>Pucciniaceae</taxon>
        <taxon>Puccinia</taxon>
    </lineage>
</organism>
<dbReference type="AlphaFoldDB" id="A0A2N5SLB1"/>
<name>A0A2N5SLB1_9BASI</name>
<dbReference type="Proteomes" id="UP000235388">
    <property type="component" value="Unassembled WGS sequence"/>
</dbReference>
<evidence type="ECO:0000256" key="4">
    <source>
        <dbReference type="ARBA" id="ARBA00022679"/>
    </source>
</evidence>
<dbReference type="PANTHER" id="PTHR31595:SF57">
    <property type="entry name" value="OS04G0481900 PROTEIN"/>
    <property type="match status" value="1"/>
</dbReference>
<evidence type="ECO:0000256" key="3">
    <source>
        <dbReference type="ARBA" id="ARBA00007282"/>
    </source>
</evidence>
<comment type="caution">
    <text evidence="9">The sequence shown here is derived from an EMBL/GenBank/DDBJ whole genome shotgun (WGS) entry which is preliminary data.</text>
</comment>
<evidence type="ECO:0000256" key="6">
    <source>
        <dbReference type="ARBA" id="ARBA00022989"/>
    </source>
</evidence>
<accession>A0A2N5SLB1</accession>
<dbReference type="Pfam" id="PF13813">
    <property type="entry name" value="MBOAT_2"/>
    <property type="match status" value="1"/>
</dbReference>
<dbReference type="InterPro" id="IPR032805">
    <property type="entry name" value="Wax_synthase_dom"/>
</dbReference>
<comment type="similarity">
    <text evidence="3">Belongs to the wax synthase family.</text>
</comment>
<gene>
    <name evidence="9" type="ORF">PCANC_17051</name>
</gene>
<proteinExistence type="inferred from homology"/>
<keyword evidence="4" id="KW-0808">Transferase</keyword>
<dbReference type="InterPro" id="IPR044851">
    <property type="entry name" value="Wax_synthase"/>
</dbReference>
<keyword evidence="5" id="KW-0812">Transmembrane</keyword>
<comment type="pathway">
    <text evidence="2">Secondary metabolite biosynthesis.</text>
</comment>
<keyword evidence="7" id="KW-0472">Membrane</keyword>
<evidence type="ECO:0000313" key="9">
    <source>
        <dbReference type="EMBL" id="PLW14030.1"/>
    </source>
</evidence>
<dbReference type="GO" id="GO:0006629">
    <property type="term" value="P:lipid metabolic process"/>
    <property type="evidence" value="ECO:0007669"/>
    <property type="project" value="InterPro"/>
</dbReference>
<dbReference type="OrthoDB" id="1077582at2759"/>
<dbReference type="EMBL" id="PGCJ01000932">
    <property type="protein sequence ID" value="PLW14030.1"/>
    <property type="molecule type" value="Genomic_DNA"/>
</dbReference>
<dbReference type="GO" id="GO:0008374">
    <property type="term" value="F:O-acyltransferase activity"/>
    <property type="evidence" value="ECO:0007669"/>
    <property type="project" value="InterPro"/>
</dbReference>
<dbReference type="GO" id="GO:0016020">
    <property type="term" value="C:membrane"/>
    <property type="evidence" value="ECO:0007669"/>
    <property type="project" value="UniProtKB-SubCell"/>
</dbReference>
<evidence type="ECO:0000256" key="5">
    <source>
        <dbReference type="ARBA" id="ARBA00022692"/>
    </source>
</evidence>
<feature type="domain" description="Wax synthase" evidence="8">
    <location>
        <begin position="295"/>
        <end position="373"/>
    </location>
</feature>
<dbReference type="STRING" id="200324.A0A2N5SLB1"/>
<reference evidence="9 10" key="1">
    <citation type="submission" date="2017-11" db="EMBL/GenBank/DDBJ databases">
        <title>De novo assembly and phasing of dikaryotic genomes from two isolates of Puccinia coronata f. sp. avenae, the causal agent of oat crown rust.</title>
        <authorList>
            <person name="Miller M.E."/>
            <person name="Zhang Y."/>
            <person name="Omidvar V."/>
            <person name="Sperschneider J."/>
            <person name="Schwessinger B."/>
            <person name="Raley C."/>
            <person name="Palmer J.M."/>
            <person name="Garnica D."/>
            <person name="Upadhyaya N."/>
            <person name="Rathjen J."/>
            <person name="Taylor J.M."/>
            <person name="Park R.F."/>
            <person name="Dodds P.N."/>
            <person name="Hirsch C.D."/>
            <person name="Kianian S.F."/>
            <person name="Figueroa M."/>
        </authorList>
    </citation>
    <scope>NUCLEOTIDE SEQUENCE [LARGE SCALE GENOMIC DNA]</scope>
    <source>
        <strain evidence="9">12NC29</strain>
    </source>
</reference>
<protein>
    <recommendedName>
        <fullName evidence="8">Wax synthase domain-containing protein</fullName>
    </recommendedName>
</protein>
<evidence type="ECO:0000256" key="1">
    <source>
        <dbReference type="ARBA" id="ARBA00004141"/>
    </source>
</evidence>